<feature type="chain" id="PRO_5038338577" description="Lipoprotein" evidence="1">
    <location>
        <begin position="25"/>
        <end position="216"/>
    </location>
</feature>
<accession>A0A2N5N7P1</accession>
<name>A0A2N5N7P1_9BACL</name>
<dbReference type="Proteomes" id="UP000234789">
    <property type="component" value="Unassembled WGS sequence"/>
</dbReference>
<dbReference type="PROSITE" id="PS51257">
    <property type="entry name" value="PROKAR_LIPOPROTEIN"/>
    <property type="match status" value="1"/>
</dbReference>
<dbReference type="EMBL" id="NFEZ01000004">
    <property type="protein sequence ID" value="PLT46364.1"/>
    <property type="molecule type" value="Genomic_DNA"/>
</dbReference>
<dbReference type="RefSeq" id="WP_101809298.1">
    <property type="nucleotide sequence ID" value="NZ_NFEZ01000004.1"/>
</dbReference>
<evidence type="ECO:0000256" key="1">
    <source>
        <dbReference type="SAM" id="SignalP"/>
    </source>
</evidence>
<comment type="caution">
    <text evidence="2">The sequence shown here is derived from an EMBL/GenBank/DDBJ whole genome shotgun (WGS) entry which is preliminary data.</text>
</comment>
<feature type="signal peptide" evidence="1">
    <location>
        <begin position="1"/>
        <end position="24"/>
    </location>
</feature>
<organism evidence="2 3">
    <name type="scientific">Paenibacillus pasadenensis</name>
    <dbReference type="NCBI Taxonomy" id="217090"/>
    <lineage>
        <taxon>Bacteria</taxon>
        <taxon>Bacillati</taxon>
        <taxon>Bacillota</taxon>
        <taxon>Bacilli</taxon>
        <taxon>Bacillales</taxon>
        <taxon>Paenibacillaceae</taxon>
        <taxon>Paenibacillus</taxon>
    </lineage>
</organism>
<evidence type="ECO:0000313" key="3">
    <source>
        <dbReference type="Proteomes" id="UP000234789"/>
    </source>
</evidence>
<protein>
    <recommendedName>
        <fullName evidence="4">Lipoprotein</fullName>
    </recommendedName>
</protein>
<keyword evidence="3" id="KW-1185">Reference proteome</keyword>
<gene>
    <name evidence="2" type="ORF">B8V81_4795</name>
</gene>
<sequence length="216" mass="23452">MTFRIPIKRIHTLLALLAAASLLAGCAATSAERSPRELLRLAVSGLSVPESYRFALIETDPSGAGAARQEEWKGEVRRHDGLRLLTSGAGAAVRIDGSDRYGEDSYNPSALLEGLLDGAASVRLDEARSDGGEAVLLIKPSASFASGLWSKRLRAQAEPSSAARPLQAADMRCELVVDRHRLVPVELTERSRLVFADGGKRVEEERSLRFRFETEP</sequence>
<keyword evidence="1" id="KW-0732">Signal</keyword>
<reference evidence="2 3" key="1">
    <citation type="submission" date="2017-05" db="EMBL/GenBank/DDBJ databases">
        <title>Functional genome analysis of Paenibacillus pasadenensis strain R16: insights on endophytic life style and antifungal activity.</title>
        <authorList>
            <person name="Passera A."/>
            <person name="Marcolungo L."/>
            <person name="Casati P."/>
            <person name="Brasca M."/>
            <person name="Quaglino F."/>
            <person name="Delledonne M."/>
        </authorList>
    </citation>
    <scope>NUCLEOTIDE SEQUENCE [LARGE SCALE GENOMIC DNA]</scope>
    <source>
        <strain evidence="2 3">R16</strain>
    </source>
</reference>
<evidence type="ECO:0008006" key="4">
    <source>
        <dbReference type="Google" id="ProtNLM"/>
    </source>
</evidence>
<dbReference type="AlphaFoldDB" id="A0A2N5N7P1"/>
<proteinExistence type="predicted"/>
<evidence type="ECO:0000313" key="2">
    <source>
        <dbReference type="EMBL" id="PLT46364.1"/>
    </source>
</evidence>